<dbReference type="NCBIfam" id="TIGR00254">
    <property type="entry name" value="GGDEF"/>
    <property type="match status" value="1"/>
</dbReference>
<feature type="domain" description="EAL" evidence="4">
    <location>
        <begin position="679"/>
        <end position="933"/>
    </location>
</feature>
<dbReference type="Gene3D" id="3.30.450.20">
    <property type="entry name" value="PAS domain"/>
    <property type="match status" value="2"/>
</dbReference>
<dbReference type="CDD" id="cd01949">
    <property type="entry name" value="GGDEF"/>
    <property type="match status" value="1"/>
</dbReference>
<dbReference type="Gene3D" id="3.30.70.270">
    <property type="match status" value="1"/>
</dbReference>
<dbReference type="CDD" id="cd01948">
    <property type="entry name" value="EAL"/>
    <property type="match status" value="1"/>
</dbReference>
<feature type="domain" description="PAS" evidence="2">
    <location>
        <begin position="257"/>
        <end position="305"/>
    </location>
</feature>
<evidence type="ECO:0000259" key="5">
    <source>
        <dbReference type="PROSITE" id="PS50885"/>
    </source>
</evidence>
<feature type="domain" description="GGDEF" evidence="6">
    <location>
        <begin position="537"/>
        <end position="670"/>
    </location>
</feature>
<dbReference type="PROSITE" id="PS50887">
    <property type="entry name" value="GGDEF"/>
    <property type="match status" value="1"/>
</dbReference>
<evidence type="ECO:0000259" key="2">
    <source>
        <dbReference type="PROSITE" id="PS50112"/>
    </source>
</evidence>
<dbReference type="InterPro" id="IPR001633">
    <property type="entry name" value="EAL_dom"/>
</dbReference>
<dbReference type="Pfam" id="PF08448">
    <property type="entry name" value="PAS_4"/>
    <property type="match status" value="1"/>
</dbReference>
<dbReference type="InterPro" id="IPR035919">
    <property type="entry name" value="EAL_sf"/>
</dbReference>
<dbReference type="InterPro" id="IPR013656">
    <property type="entry name" value="PAS_4"/>
</dbReference>
<dbReference type="GO" id="GO:0016020">
    <property type="term" value="C:membrane"/>
    <property type="evidence" value="ECO:0007669"/>
    <property type="project" value="InterPro"/>
</dbReference>
<dbReference type="PROSITE" id="PS50113">
    <property type="entry name" value="PAC"/>
    <property type="match status" value="1"/>
</dbReference>
<accession>A0A923KKL4</accession>
<dbReference type="RefSeq" id="WP_186911970.1">
    <property type="nucleotide sequence ID" value="NZ_JACOFV010000006.1"/>
</dbReference>
<sequence>MHLWLQQGAYNRLFVPLLVLVLAVAGLRYYLLIDAETGLAHQRQQVVLTQTAHYLSTRITELDESGNVTDISRLFEQELGATPELAAIYWSADQQNVESHQQPHASNLTKAETVPKNPPPWFGHLIKLPPLKLQTTVALANGQTGKLRIDANAAPATYLIWKKVQQQLLISSFLLIVVFSLLALVVRANAKTLAQLAAANHRFQHGEYSVRMEVGGTSEGRALSSTFNSMAAEVEQLVTSLRVSQAEQNEQLHFTWQLLTALPIPIFFKDRNGICRGVNAAWTQMFGMSAQHAVGRPMQEILPLIEQISYNLHTQKDAHQGQQLVLEMNVPTADKDLDVIYYEATYTSVEGKPSGVIGALVDISERKQMQADLAEEKERVETTLDSIGDAVISTDIDGRILTLNRVARQLTGWSRDEAQSLLLTEVFELSDPEQQSLFFAFLQNIEWQSSTYQANNQALRCRNGKLLDINFTAAPIRQVDGTHRGCVLIFRDLSEQRQLLRQISWQAGHDILTGLANRSSLTAHFQNAITIARQQNTFLAVCLLDLDHFQAVNEQYGQEFADKLLQRVARRLERSVGEGNLVARLGGDEFVVLLQNQHDLAEVDKNLVLLLAELAQPYQIEQRNTVMSASIGVAIYPRDEQSPDALLRFADQAMYQAKISGRNKYHLFDAQRDQEVRTHHNQRVRISEALYNNEFVLYFQPKVDMRRGLVIGMEALLRWDHPERGILSPMEFLPLIEQTDLIIEVGEWVMRKSLAYLQEWIAAGHQWVISVNIAARHFQCHDFLEKLSEILSAFPQLPSQSLEIEILESAAIQDIQYVHEVMLAAQQLGVRFALDDFGTGYSSLSYLKRLPANTLKIDQSFIRDMLDDQDDLALIGAIIGLARAFKREVIAEGVETTEHGVALMRLGCDLAQGFGIARPMPANQVLAWAQGYLAPTAWRSVVVN</sequence>
<dbReference type="InterPro" id="IPR003660">
    <property type="entry name" value="HAMP_dom"/>
</dbReference>
<dbReference type="EMBL" id="JACOFV010000006">
    <property type="protein sequence ID" value="MBC3862050.1"/>
    <property type="molecule type" value="Genomic_DNA"/>
</dbReference>
<dbReference type="PROSITE" id="PS50883">
    <property type="entry name" value="EAL"/>
    <property type="match status" value="1"/>
</dbReference>
<protein>
    <submittedName>
        <fullName evidence="7">EAL domain-containing protein</fullName>
    </submittedName>
</protein>
<dbReference type="Pfam" id="PF00990">
    <property type="entry name" value="GGDEF"/>
    <property type="match status" value="1"/>
</dbReference>
<comment type="caution">
    <text evidence="7">The sequence shown here is derived from an EMBL/GenBank/DDBJ whole genome shotgun (WGS) entry which is preliminary data.</text>
</comment>
<feature type="transmembrane region" description="Helical" evidence="1">
    <location>
        <begin position="168"/>
        <end position="186"/>
    </location>
</feature>
<dbReference type="InterPro" id="IPR000014">
    <property type="entry name" value="PAS"/>
</dbReference>
<dbReference type="Gene3D" id="3.20.20.450">
    <property type="entry name" value="EAL domain"/>
    <property type="match status" value="1"/>
</dbReference>
<dbReference type="GO" id="GO:0006355">
    <property type="term" value="P:regulation of DNA-templated transcription"/>
    <property type="evidence" value="ECO:0007669"/>
    <property type="project" value="InterPro"/>
</dbReference>
<dbReference type="AlphaFoldDB" id="A0A923KKL4"/>
<dbReference type="SUPFAM" id="SSF55073">
    <property type="entry name" value="Nucleotide cyclase"/>
    <property type="match status" value="1"/>
</dbReference>
<proteinExistence type="predicted"/>
<dbReference type="InterPro" id="IPR013767">
    <property type="entry name" value="PAS_fold"/>
</dbReference>
<evidence type="ECO:0000313" key="7">
    <source>
        <dbReference type="EMBL" id="MBC3862050.1"/>
    </source>
</evidence>
<organism evidence="7 8">
    <name type="scientific">Undibacterium jejuense</name>
    <dbReference type="NCBI Taxonomy" id="1344949"/>
    <lineage>
        <taxon>Bacteria</taxon>
        <taxon>Pseudomonadati</taxon>
        <taxon>Pseudomonadota</taxon>
        <taxon>Betaproteobacteria</taxon>
        <taxon>Burkholderiales</taxon>
        <taxon>Oxalobacteraceae</taxon>
        <taxon>Undibacterium</taxon>
    </lineage>
</organism>
<dbReference type="SUPFAM" id="SSF55785">
    <property type="entry name" value="PYP-like sensor domain (PAS domain)"/>
    <property type="match status" value="2"/>
</dbReference>
<evidence type="ECO:0000259" key="4">
    <source>
        <dbReference type="PROSITE" id="PS50883"/>
    </source>
</evidence>
<keyword evidence="8" id="KW-1185">Reference proteome</keyword>
<dbReference type="SUPFAM" id="SSF141868">
    <property type="entry name" value="EAL domain-like"/>
    <property type="match status" value="1"/>
</dbReference>
<dbReference type="SMART" id="SM00052">
    <property type="entry name" value="EAL"/>
    <property type="match status" value="1"/>
</dbReference>
<evidence type="ECO:0000256" key="1">
    <source>
        <dbReference type="SAM" id="Phobius"/>
    </source>
</evidence>
<dbReference type="SMART" id="SM00267">
    <property type="entry name" value="GGDEF"/>
    <property type="match status" value="1"/>
</dbReference>
<dbReference type="CDD" id="cd00130">
    <property type="entry name" value="PAS"/>
    <property type="match status" value="2"/>
</dbReference>
<feature type="domain" description="PAS" evidence="2">
    <location>
        <begin position="376"/>
        <end position="445"/>
    </location>
</feature>
<dbReference type="PANTHER" id="PTHR44757">
    <property type="entry name" value="DIGUANYLATE CYCLASE DGCP"/>
    <property type="match status" value="1"/>
</dbReference>
<dbReference type="Pfam" id="PF00989">
    <property type="entry name" value="PAS"/>
    <property type="match status" value="1"/>
</dbReference>
<feature type="transmembrane region" description="Helical" evidence="1">
    <location>
        <begin position="13"/>
        <end position="33"/>
    </location>
</feature>
<dbReference type="SMART" id="SM00304">
    <property type="entry name" value="HAMP"/>
    <property type="match status" value="1"/>
</dbReference>
<gene>
    <name evidence="7" type="ORF">H8K32_08080</name>
</gene>
<dbReference type="NCBIfam" id="TIGR00229">
    <property type="entry name" value="sensory_box"/>
    <property type="match status" value="2"/>
</dbReference>
<name>A0A923KKL4_9BURK</name>
<dbReference type="InterPro" id="IPR043128">
    <property type="entry name" value="Rev_trsase/Diguanyl_cyclase"/>
</dbReference>
<dbReference type="InterPro" id="IPR029787">
    <property type="entry name" value="Nucleotide_cyclase"/>
</dbReference>
<dbReference type="InterPro" id="IPR000700">
    <property type="entry name" value="PAS-assoc_C"/>
</dbReference>
<dbReference type="PROSITE" id="PS50885">
    <property type="entry name" value="HAMP"/>
    <property type="match status" value="1"/>
</dbReference>
<keyword evidence="1" id="KW-1133">Transmembrane helix</keyword>
<evidence type="ECO:0000313" key="8">
    <source>
        <dbReference type="Proteomes" id="UP000634011"/>
    </source>
</evidence>
<keyword evidence="1" id="KW-0812">Transmembrane</keyword>
<dbReference type="GO" id="GO:0007165">
    <property type="term" value="P:signal transduction"/>
    <property type="evidence" value="ECO:0007669"/>
    <property type="project" value="InterPro"/>
</dbReference>
<dbReference type="InterPro" id="IPR000160">
    <property type="entry name" value="GGDEF_dom"/>
</dbReference>
<dbReference type="PROSITE" id="PS50112">
    <property type="entry name" value="PAS"/>
    <property type="match status" value="2"/>
</dbReference>
<dbReference type="SMART" id="SM00091">
    <property type="entry name" value="PAS"/>
    <property type="match status" value="2"/>
</dbReference>
<evidence type="ECO:0000259" key="3">
    <source>
        <dbReference type="PROSITE" id="PS50113"/>
    </source>
</evidence>
<dbReference type="PANTHER" id="PTHR44757:SF4">
    <property type="entry name" value="DIGUANYLATE CYCLASE DGCE-RELATED"/>
    <property type="match status" value="1"/>
</dbReference>
<dbReference type="CDD" id="cd06225">
    <property type="entry name" value="HAMP"/>
    <property type="match status" value="1"/>
</dbReference>
<dbReference type="InterPro" id="IPR035965">
    <property type="entry name" value="PAS-like_dom_sf"/>
</dbReference>
<dbReference type="Gene3D" id="6.10.340.10">
    <property type="match status" value="1"/>
</dbReference>
<feature type="domain" description="PAC" evidence="3">
    <location>
        <begin position="452"/>
        <end position="505"/>
    </location>
</feature>
<dbReference type="Proteomes" id="UP000634011">
    <property type="component" value="Unassembled WGS sequence"/>
</dbReference>
<dbReference type="InterPro" id="IPR052155">
    <property type="entry name" value="Biofilm_reg_signaling"/>
</dbReference>
<evidence type="ECO:0000259" key="6">
    <source>
        <dbReference type="PROSITE" id="PS50887"/>
    </source>
</evidence>
<keyword evidence="1" id="KW-0472">Membrane</keyword>
<reference evidence="7" key="1">
    <citation type="submission" date="2020-08" db="EMBL/GenBank/DDBJ databases">
        <title>Novel species isolated from subtropical streams in China.</title>
        <authorList>
            <person name="Lu H."/>
        </authorList>
    </citation>
    <scope>NUCLEOTIDE SEQUENCE</scope>
    <source>
        <strain evidence="7">KACC 12607</strain>
    </source>
</reference>
<feature type="domain" description="HAMP" evidence="5">
    <location>
        <begin position="187"/>
        <end position="239"/>
    </location>
</feature>
<dbReference type="Pfam" id="PF00563">
    <property type="entry name" value="EAL"/>
    <property type="match status" value="1"/>
</dbReference>